<sequence>MAVRAKTIALSLNPATRLFALAAFAAALLTAAIVLATSAKAGSSFDGSWKVTIITQSGNCDPAYSYPVRVEGGRVSYSGDGSFDISGHVGDAGAVNVTIARGDQKASGSGKLSANSGSGQWSGKSSSMTCSGRWEATRAS</sequence>
<reference evidence="3" key="1">
    <citation type="submission" date="2020-02" db="EMBL/GenBank/DDBJ databases">
        <title>Draft genome sequence of Candidatus Afipia apatlaquensis IBT-C3, a potential strain for decolorization of textile dyes.</title>
        <authorList>
            <person name="Sanchez-Reyes A."/>
            <person name="Breton-Deval L."/>
            <person name="Mangelson H."/>
            <person name="Sanchez-Flores A."/>
        </authorList>
    </citation>
    <scope>NUCLEOTIDE SEQUENCE [LARGE SCALE GENOMIC DNA]</scope>
    <source>
        <strain evidence="3">IBT-C3</strain>
    </source>
</reference>
<dbReference type="EMBL" id="JAAMRR010000220">
    <property type="protein sequence ID" value="NGX94464.1"/>
    <property type="molecule type" value="Genomic_DNA"/>
</dbReference>
<evidence type="ECO:0000313" key="4">
    <source>
        <dbReference type="Proteomes" id="UP000480266"/>
    </source>
</evidence>
<keyword evidence="4" id="KW-1185">Reference proteome</keyword>
<feature type="region of interest" description="Disordered" evidence="1">
    <location>
        <begin position="103"/>
        <end position="140"/>
    </location>
</feature>
<name>A0A7C9RD82_9BRAD</name>
<feature type="compositionally biased region" description="Low complexity" evidence="1">
    <location>
        <begin position="116"/>
        <end position="127"/>
    </location>
</feature>
<feature type="compositionally biased region" description="Polar residues" evidence="1">
    <location>
        <begin position="106"/>
        <end position="115"/>
    </location>
</feature>
<dbReference type="AlphaFoldDB" id="A0A7C9RD82"/>
<dbReference type="Proteomes" id="UP000480266">
    <property type="component" value="Unassembled WGS sequence"/>
</dbReference>
<comment type="caution">
    <text evidence="3">The sequence shown here is derived from an EMBL/GenBank/DDBJ whole genome shotgun (WGS) entry which is preliminary data.</text>
</comment>
<evidence type="ECO:0000313" key="3">
    <source>
        <dbReference type="EMBL" id="NGX94464.1"/>
    </source>
</evidence>
<accession>A0A7C9RD82</accession>
<protein>
    <recommendedName>
        <fullName evidence="5">Heme utilization protein</fullName>
    </recommendedName>
</protein>
<proteinExistence type="predicted"/>
<evidence type="ECO:0000256" key="2">
    <source>
        <dbReference type="SAM" id="SignalP"/>
    </source>
</evidence>
<evidence type="ECO:0008006" key="5">
    <source>
        <dbReference type="Google" id="ProtNLM"/>
    </source>
</evidence>
<feature type="chain" id="PRO_5028845034" description="Heme utilization protein" evidence="2">
    <location>
        <begin position="26"/>
        <end position="140"/>
    </location>
</feature>
<keyword evidence="2" id="KW-0732">Signal</keyword>
<feature type="signal peptide" evidence="2">
    <location>
        <begin position="1"/>
        <end position="25"/>
    </location>
</feature>
<organism evidence="3 4">
    <name type="scientific">Candidatus Afipia apatlaquensis</name>
    <dbReference type="NCBI Taxonomy" id="2712852"/>
    <lineage>
        <taxon>Bacteria</taxon>
        <taxon>Pseudomonadati</taxon>
        <taxon>Pseudomonadota</taxon>
        <taxon>Alphaproteobacteria</taxon>
        <taxon>Hyphomicrobiales</taxon>
        <taxon>Nitrobacteraceae</taxon>
        <taxon>Afipia</taxon>
    </lineage>
</organism>
<evidence type="ECO:0000256" key="1">
    <source>
        <dbReference type="SAM" id="MobiDB-lite"/>
    </source>
</evidence>
<gene>
    <name evidence="3" type="ORF">G4V63_04290</name>
</gene>